<dbReference type="InterPro" id="IPR032675">
    <property type="entry name" value="LRR_dom_sf"/>
</dbReference>
<dbReference type="Proteomes" id="UP000596742">
    <property type="component" value="Unassembled WGS sequence"/>
</dbReference>
<name>A0A8B6BQ31_MYTGA</name>
<dbReference type="EMBL" id="UYJE01000428">
    <property type="protein sequence ID" value="VDH93218.1"/>
    <property type="molecule type" value="Genomic_DNA"/>
</dbReference>
<evidence type="ECO:0000313" key="2">
    <source>
        <dbReference type="Proteomes" id="UP000596742"/>
    </source>
</evidence>
<dbReference type="Gene3D" id="3.80.10.10">
    <property type="entry name" value="Ribonuclease Inhibitor"/>
    <property type="match status" value="1"/>
</dbReference>
<accession>A0A8B6BQ31</accession>
<dbReference type="OrthoDB" id="5859291at2759"/>
<reference evidence="1" key="1">
    <citation type="submission" date="2018-11" db="EMBL/GenBank/DDBJ databases">
        <authorList>
            <person name="Alioto T."/>
            <person name="Alioto T."/>
        </authorList>
    </citation>
    <scope>NUCLEOTIDE SEQUENCE</scope>
</reference>
<comment type="caution">
    <text evidence="1">The sequence shown here is derived from an EMBL/GenBank/DDBJ whole genome shotgun (WGS) entry which is preliminary data.</text>
</comment>
<keyword evidence="2" id="KW-1185">Reference proteome</keyword>
<organism evidence="1 2">
    <name type="scientific">Mytilus galloprovincialis</name>
    <name type="common">Mediterranean mussel</name>
    <dbReference type="NCBI Taxonomy" id="29158"/>
    <lineage>
        <taxon>Eukaryota</taxon>
        <taxon>Metazoa</taxon>
        <taxon>Spiralia</taxon>
        <taxon>Lophotrochozoa</taxon>
        <taxon>Mollusca</taxon>
        <taxon>Bivalvia</taxon>
        <taxon>Autobranchia</taxon>
        <taxon>Pteriomorphia</taxon>
        <taxon>Mytilida</taxon>
        <taxon>Mytiloidea</taxon>
        <taxon>Mytilidae</taxon>
        <taxon>Mytilinae</taxon>
        <taxon>Mytilus</taxon>
    </lineage>
</organism>
<proteinExistence type="predicted"/>
<evidence type="ECO:0000313" key="1">
    <source>
        <dbReference type="EMBL" id="VDH93218.1"/>
    </source>
</evidence>
<dbReference type="AlphaFoldDB" id="A0A8B6BQ31"/>
<dbReference type="SUPFAM" id="SSF52047">
    <property type="entry name" value="RNI-like"/>
    <property type="match status" value="1"/>
</dbReference>
<gene>
    <name evidence="1" type="ORF">MGAL_10B081122</name>
</gene>
<sequence>MAVCDTLQTKFGMNIVIKLGNISGKHPKILQKCMQLGLPCITNKCTPLQTRLFFDRFIQRLDAGYNTFDIDRHKLVGPDRNCAEWLMKCGASIKFQGHDNHILEYNALPSSNFDKYKIEEIDMTDSTVMLKGFPHLHNCKHVKKIVIHNCKYLCDSCIAYLPEIKSTLEHLQISSCRYITSEGLIPITELVNLKKLIIYDLPNLEEKHKKPLLDLLKDALPKCDTELFKQ</sequence>
<protein>
    <submittedName>
        <fullName evidence="1">ATP synthase, H+ transporting, mitochondrial F0 complex, subunit s</fullName>
    </submittedName>
</protein>